<protein>
    <submittedName>
        <fullName evidence="1">Uncharacterized protein</fullName>
    </submittedName>
</protein>
<accession>A0A5J4TTD3</accession>
<dbReference type="Proteomes" id="UP000324800">
    <property type="component" value="Unassembled WGS sequence"/>
</dbReference>
<evidence type="ECO:0000313" key="2">
    <source>
        <dbReference type="Proteomes" id="UP000324800"/>
    </source>
</evidence>
<sequence length="171" mass="20196">MATIHSHEQVVTIGDQDKEKCRWILQLDIGWDELGDVDSLIEKIGQVATSIEDFRNRYIYPQKKLQLFQRITQTGIRWIFADWLSKQLYQQCYNMCKERGQLQSNNFDKKSKYDMLRPLLFFRHGVAPRPSTETTRAKQSSLNSEERKIKLLQIAQLDEAREELLKFTGKL</sequence>
<feature type="non-terminal residue" evidence="1">
    <location>
        <position position="171"/>
    </location>
</feature>
<comment type="caution">
    <text evidence="1">The sequence shown here is derived from an EMBL/GenBank/DDBJ whole genome shotgun (WGS) entry which is preliminary data.</text>
</comment>
<proteinExistence type="predicted"/>
<gene>
    <name evidence="1" type="ORF">EZS28_043868</name>
</gene>
<dbReference type="AlphaFoldDB" id="A0A5J4TTD3"/>
<name>A0A5J4TTD3_9EUKA</name>
<evidence type="ECO:0000313" key="1">
    <source>
        <dbReference type="EMBL" id="KAA6360605.1"/>
    </source>
</evidence>
<organism evidence="1 2">
    <name type="scientific">Streblomastix strix</name>
    <dbReference type="NCBI Taxonomy" id="222440"/>
    <lineage>
        <taxon>Eukaryota</taxon>
        <taxon>Metamonada</taxon>
        <taxon>Preaxostyla</taxon>
        <taxon>Oxymonadida</taxon>
        <taxon>Streblomastigidae</taxon>
        <taxon>Streblomastix</taxon>
    </lineage>
</organism>
<dbReference type="EMBL" id="SNRW01026713">
    <property type="protein sequence ID" value="KAA6360605.1"/>
    <property type="molecule type" value="Genomic_DNA"/>
</dbReference>
<reference evidence="1 2" key="1">
    <citation type="submission" date="2019-03" db="EMBL/GenBank/DDBJ databases">
        <title>Single cell metagenomics reveals metabolic interactions within the superorganism composed of flagellate Streblomastix strix and complex community of Bacteroidetes bacteria on its surface.</title>
        <authorList>
            <person name="Treitli S.C."/>
            <person name="Kolisko M."/>
            <person name="Husnik F."/>
            <person name="Keeling P."/>
            <person name="Hampl V."/>
        </authorList>
    </citation>
    <scope>NUCLEOTIDE SEQUENCE [LARGE SCALE GENOMIC DNA]</scope>
    <source>
        <strain evidence="1">ST1C</strain>
    </source>
</reference>